<evidence type="ECO:0000313" key="1">
    <source>
        <dbReference type="EMBL" id="MPN11644.1"/>
    </source>
</evidence>
<comment type="caution">
    <text evidence="1">The sequence shown here is derived from an EMBL/GenBank/DDBJ whole genome shotgun (WGS) entry which is preliminary data.</text>
</comment>
<sequence length="77" mass="8592">MFFVSMRFITLSTFLYTSFAISSRAVSDLTNFLLFCASITKASFELKYLGETLPDAPCVTMIGQLYFSPKNSLTAPK</sequence>
<dbReference type="AlphaFoldDB" id="A0A645FGM5"/>
<protein>
    <submittedName>
        <fullName evidence="1">Uncharacterized protein</fullName>
    </submittedName>
</protein>
<name>A0A645FGM5_9ZZZZ</name>
<gene>
    <name evidence="1" type="ORF">SDC9_158948</name>
</gene>
<organism evidence="1">
    <name type="scientific">bioreactor metagenome</name>
    <dbReference type="NCBI Taxonomy" id="1076179"/>
    <lineage>
        <taxon>unclassified sequences</taxon>
        <taxon>metagenomes</taxon>
        <taxon>ecological metagenomes</taxon>
    </lineage>
</organism>
<accession>A0A645FGM5</accession>
<dbReference type="EMBL" id="VSSQ01057877">
    <property type="protein sequence ID" value="MPN11644.1"/>
    <property type="molecule type" value="Genomic_DNA"/>
</dbReference>
<proteinExistence type="predicted"/>
<reference evidence="1" key="1">
    <citation type="submission" date="2019-08" db="EMBL/GenBank/DDBJ databases">
        <authorList>
            <person name="Kucharzyk K."/>
            <person name="Murdoch R.W."/>
            <person name="Higgins S."/>
            <person name="Loffler F."/>
        </authorList>
    </citation>
    <scope>NUCLEOTIDE SEQUENCE</scope>
</reference>